<reference evidence="4" key="1">
    <citation type="submission" date="2024-06" db="EMBL/GenBank/DDBJ databases">
        <title>Multi-omics analyses provide insights into the biosynthesis of the anticancer antibiotic pleurotin in Hohenbuehelia grisea.</title>
        <authorList>
            <person name="Weaver J.A."/>
            <person name="Alberti F."/>
        </authorList>
    </citation>
    <scope>NUCLEOTIDE SEQUENCE [LARGE SCALE GENOMIC DNA]</scope>
    <source>
        <strain evidence="4">T-177</strain>
    </source>
</reference>
<dbReference type="PRINTS" id="PR00081">
    <property type="entry name" value="GDHRDH"/>
</dbReference>
<comment type="caution">
    <text evidence="3">The sequence shown here is derived from an EMBL/GenBank/DDBJ whole genome shotgun (WGS) entry which is preliminary data.</text>
</comment>
<dbReference type="EMBL" id="JASNQZ010000014">
    <property type="protein sequence ID" value="KAL0947910.1"/>
    <property type="molecule type" value="Genomic_DNA"/>
</dbReference>
<evidence type="ECO:0000313" key="3">
    <source>
        <dbReference type="EMBL" id="KAL0947910.1"/>
    </source>
</evidence>
<evidence type="ECO:0000256" key="1">
    <source>
        <dbReference type="ARBA" id="ARBA00006484"/>
    </source>
</evidence>
<dbReference type="InterPro" id="IPR036291">
    <property type="entry name" value="NAD(P)-bd_dom_sf"/>
</dbReference>
<comment type="similarity">
    <text evidence="1">Belongs to the short-chain dehydrogenases/reductases (SDR) family.</text>
</comment>
<dbReference type="SUPFAM" id="SSF51735">
    <property type="entry name" value="NAD(P)-binding Rossmann-fold domains"/>
    <property type="match status" value="1"/>
</dbReference>
<accession>A0ABR3IXG3</accession>
<keyword evidence="4" id="KW-1185">Reference proteome</keyword>
<dbReference type="Proteomes" id="UP001556367">
    <property type="component" value="Unassembled WGS sequence"/>
</dbReference>
<evidence type="ECO:0008006" key="5">
    <source>
        <dbReference type="Google" id="ProtNLM"/>
    </source>
</evidence>
<gene>
    <name evidence="3" type="ORF">HGRIS_010544</name>
</gene>
<name>A0ABR3IXG3_9AGAR</name>
<dbReference type="PANTHER" id="PTHR43976">
    <property type="entry name" value="SHORT CHAIN DEHYDROGENASE"/>
    <property type="match status" value="1"/>
</dbReference>
<dbReference type="InterPro" id="IPR051911">
    <property type="entry name" value="SDR_oxidoreductase"/>
</dbReference>
<dbReference type="InterPro" id="IPR002347">
    <property type="entry name" value="SDR_fam"/>
</dbReference>
<proteinExistence type="inferred from homology"/>
<dbReference type="Gene3D" id="3.40.50.720">
    <property type="entry name" value="NAD(P)-binding Rossmann-like Domain"/>
    <property type="match status" value="1"/>
</dbReference>
<evidence type="ECO:0000256" key="2">
    <source>
        <dbReference type="ARBA" id="ARBA00023002"/>
    </source>
</evidence>
<organism evidence="3 4">
    <name type="scientific">Hohenbuehelia grisea</name>
    <dbReference type="NCBI Taxonomy" id="104357"/>
    <lineage>
        <taxon>Eukaryota</taxon>
        <taxon>Fungi</taxon>
        <taxon>Dikarya</taxon>
        <taxon>Basidiomycota</taxon>
        <taxon>Agaricomycotina</taxon>
        <taxon>Agaricomycetes</taxon>
        <taxon>Agaricomycetidae</taxon>
        <taxon>Agaricales</taxon>
        <taxon>Pleurotineae</taxon>
        <taxon>Pleurotaceae</taxon>
        <taxon>Hohenbuehelia</taxon>
    </lineage>
</organism>
<sequence>MEVPGFPINPMATTTEPLVWFITGTSSGFGRCLVHAVLARGDFVVATARSTDSIADLGPPDRFKSLSLDVNSGPEAIRSVVEKAVSIWGRIDTLVNNAGYVERALFEEAGSALFRNQ</sequence>
<evidence type="ECO:0000313" key="4">
    <source>
        <dbReference type="Proteomes" id="UP001556367"/>
    </source>
</evidence>
<keyword evidence="2" id="KW-0560">Oxidoreductase</keyword>
<dbReference type="PANTHER" id="PTHR43976:SF16">
    <property type="entry name" value="SHORT-CHAIN DEHYDROGENASE_REDUCTASE FAMILY PROTEIN"/>
    <property type="match status" value="1"/>
</dbReference>
<dbReference type="Pfam" id="PF00106">
    <property type="entry name" value="adh_short"/>
    <property type="match status" value="1"/>
</dbReference>
<protein>
    <recommendedName>
        <fullName evidence="5">NAD(P)-binding protein</fullName>
    </recommendedName>
</protein>